<reference evidence="3 4" key="1">
    <citation type="submission" date="2021-12" db="EMBL/GenBank/DDBJ databases">
        <title>Genome sequencing of bacteria with rrn-lacking chromosome and rrn-plasmid.</title>
        <authorList>
            <person name="Anda M."/>
            <person name="Iwasaki W."/>
        </authorList>
    </citation>
    <scope>NUCLEOTIDE SEQUENCE [LARGE SCALE GENOMIC DNA]</scope>
    <source>
        <strain evidence="3 4">NBRC 101262</strain>
    </source>
</reference>
<evidence type="ECO:0000256" key="2">
    <source>
        <dbReference type="SAM" id="SignalP"/>
    </source>
</evidence>
<dbReference type="EMBL" id="AP025292">
    <property type="protein sequence ID" value="BDC99058.1"/>
    <property type="molecule type" value="Genomic_DNA"/>
</dbReference>
<evidence type="ECO:0000313" key="4">
    <source>
        <dbReference type="Proteomes" id="UP001354989"/>
    </source>
</evidence>
<evidence type="ECO:0000256" key="1">
    <source>
        <dbReference type="SAM" id="Coils"/>
    </source>
</evidence>
<keyword evidence="2" id="KW-0732">Signal</keyword>
<organism evidence="3 4">
    <name type="scientific">Persicobacter psychrovividus</name>
    <dbReference type="NCBI Taxonomy" id="387638"/>
    <lineage>
        <taxon>Bacteria</taxon>
        <taxon>Pseudomonadati</taxon>
        <taxon>Bacteroidota</taxon>
        <taxon>Cytophagia</taxon>
        <taxon>Cytophagales</taxon>
        <taxon>Persicobacteraceae</taxon>
        <taxon>Persicobacter</taxon>
    </lineage>
</organism>
<proteinExistence type="predicted"/>
<dbReference type="RefSeq" id="WP_338398039.1">
    <property type="nucleotide sequence ID" value="NZ_AP025292.1"/>
</dbReference>
<keyword evidence="1" id="KW-0175">Coiled coil</keyword>
<gene>
    <name evidence="3" type="ORF">PEPS_13390</name>
</gene>
<sequence length="151" mass="17733">MMKYILSFSLLLFCSTQLLAQGKTQNNERIENYKIAFFTKELNLAPEDAQKFWPLYNKMQDETKALRKNMMQLSRSINQGLYKGKESEGLELILKAKREELDIQEKYLKEIEKINGSEIAIMVPVLEGKFRHKLMQNMEPRNHGGGRRNFN</sequence>
<protein>
    <recommendedName>
        <fullName evidence="5">LTXXQ motif family protein</fullName>
    </recommendedName>
</protein>
<feature type="signal peptide" evidence="2">
    <location>
        <begin position="1"/>
        <end position="20"/>
    </location>
</feature>
<feature type="chain" id="PRO_5045470715" description="LTXXQ motif family protein" evidence="2">
    <location>
        <begin position="21"/>
        <end position="151"/>
    </location>
</feature>
<name>A0ABN6L7G9_9BACT</name>
<accession>A0ABN6L7G9</accession>
<evidence type="ECO:0008006" key="5">
    <source>
        <dbReference type="Google" id="ProtNLM"/>
    </source>
</evidence>
<evidence type="ECO:0000313" key="3">
    <source>
        <dbReference type="EMBL" id="BDC99058.1"/>
    </source>
</evidence>
<keyword evidence="4" id="KW-1185">Reference proteome</keyword>
<feature type="coiled-coil region" evidence="1">
    <location>
        <begin position="56"/>
        <end position="114"/>
    </location>
</feature>
<dbReference type="Proteomes" id="UP001354989">
    <property type="component" value="Chromosome"/>
</dbReference>